<accession>A0A6J4KYV0</accession>
<dbReference type="InterPro" id="IPR044880">
    <property type="entry name" value="NCX_ion-bd_dom_sf"/>
</dbReference>
<keyword evidence="4 5" id="KW-0472">Membrane</keyword>
<feature type="transmembrane region" description="Helical" evidence="5">
    <location>
        <begin position="219"/>
        <end position="243"/>
    </location>
</feature>
<feature type="transmembrane region" description="Helical" evidence="5">
    <location>
        <begin position="52"/>
        <end position="73"/>
    </location>
</feature>
<dbReference type="Pfam" id="PF01699">
    <property type="entry name" value="Na_Ca_ex"/>
    <property type="match status" value="2"/>
</dbReference>
<sequence>MAGAELFVENAAAVAGGLGVSVLAVAVLLAGAEPEELLTAVLASASGRPGLAAGDALGANLTMLTAVVGLAALLRPLPVGRRVRLYAVGASVGGAAAVLTLLDGSVGRVEGGLLVLAYVLLVAGVWRRERTPPAVGELAELAEDGAGPGRAPVVALLLLVAGLAVMTAGGAAAVEGATRLVDALDRTDEAVGLVVLGLATTAELFALVLAAARRGVEEVAVAAVVGSAAYNSTMTLGAAAVVAPLHVDGLLLPAVAAAALPLAVVALSRSGRLGRGAGAGLVLAYGLFVGLVAR</sequence>
<evidence type="ECO:0000259" key="6">
    <source>
        <dbReference type="Pfam" id="PF01699"/>
    </source>
</evidence>
<dbReference type="AlphaFoldDB" id="A0A6J4KYV0"/>
<feature type="transmembrane region" description="Helical" evidence="5">
    <location>
        <begin position="108"/>
        <end position="126"/>
    </location>
</feature>
<feature type="transmembrane region" description="Helical" evidence="5">
    <location>
        <begin position="193"/>
        <end position="212"/>
    </location>
</feature>
<organism evidence="7">
    <name type="scientific">uncultured Frankineae bacterium</name>
    <dbReference type="NCBI Taxonomy" id="437475"/>
    <lineage>
        <taxon>Bacteria</taxon>
        <taxon>Bacillati</taxon>
        <taxon>Actinomycetota</taxon>
        <taxon>Actinomycetes</taxon>
        <taxon>Frankiales</taxon>
        <taxon>environmental samples</taxon>
    </lineage>
</organism>
<feature type="domain" description="Sodium/calcium exchanger membrane region" evidence="6">
    <location>
        <begin position="155"/>
        <end position="292"/>
    </location>
</feature>
<dbReference type="GO" id="GO:0055085">
    <property type="term" value="P:transmembrane transport"/>
    <property type="evidence" value="ECO:0007669"/>
    <property type="project" value="InterPro"/>
</dbReference>
<feature type="transmembrane region" description="Helical" evidence="5">
    <location>
        <begin position="153"/>
        <end position="173"/>
    </location>
</feature>
<gene>
    <name evidence="7" type="ORF">AVDCRST_MAG16-601</name>
</gene>
<feature type="transmembrane region" description="Helical" evidence="5">
    <location>
        <begin position="249"/>
        <end position="267"/>
    </location>
</feature>
<keyword evidence="2 5" id="KW-0812">Transmembrane</keyword>
<evidence type="ECO:0000256" key="5">
    <source>
        <dbReference type="SAM" id="Phobius"/>
    </source>
</evidence>
<feature type="transmembrane region" description="Helical" evidence="5">
    <location>
        <begin position="85"/>
        <end position="102"/>
    </location>
</feature>
<dbReference type="Gene3D" id="1.20.1420.30">
    <property type="entry name" value="NCX, central ion-binding region"/>
    <property type="match status" value="1"/>
</dbReference>
<evidence type="ECO:0000256" key="1">
    <source>
        <dbReference type="ARBA" id="ARBA00004141"/>
    </source>
</evidence>
<keyword evidence="3 5" id="KW-1133">Transmembrane helix</keyword>
<dbReference type="EMBL" id="CADCUE010000046">
    <property type="protein sequence ID" value="CAA9317972.1"/>
    <property type="molecule type" value="Genomic_DNA"/>
</dbReference>
<evidence type="ECO:0000256" key="4">
    <source>
        <dbReference type="ARBA" id="ARBA00023136"/>
    </source>
</evidence>
<comment type="subcellular location">
    <subcellularLocation>
        <location evidence="1">Membrane</location>
        <topology evidence="1">Multi-pass membrane protein</topology>
    </subcellularLocation>
</comment>
<dbReference type="GO" id="GO:0016020">
    <property type="term" value="C:membrane"/>
    <property type="evidence" value="ECO:0007669"/>
    <property type="project" value="UniProtKB-SubCell"/>
</dbReference>
<feature type="transmembrane region" description="Helical" evidence="5">
    <location>
        <begin position="12"/>
        <end position="32"/>
    </location>
</feature>
<name>A0A6J4KYV0_9ACTN</name>
<feature type="transmembrane region" description="Helical" evidence="5">
    <location>
        <begin position="274"/>
        <end position="293"/>
    </location>
</feature>
<feature type="domain" description="Sodium/calcium exchanger membrane region" evidence="6">
    <location>
        <begin position="2"/>
        <end position="125"/>
    </location>
</feature>
<evidence type="ECO:0000256" key="3">
    <source>
        <dbReference type="ARBA" id="ARBA00022989"/>
    </source>
</evidence>
<reference evidence="7" key="1">
    <citation type="submission" date="2020-02" db="EMBL/GenBank/DDBJ databases">
        <authorList>
            <person name="Meier V. D."/>
        </authorList>
    </citation>
    <scope>NUCLEOTIDE SEQUENCE</scope>
    <source>
        <strain evidence="7">AVDCRST_MAG16</strain>
    </source>
</reference>
<evidence type="ECO:0000313" key="7">
    <source>
        <dbReference type="EMBL" id="CAA9317972.1"/>
    </source>
</evidence>
<dbReference type="InterPro" id="IPR004837">
    <property type="entry name" value="NaCa_Exmemb"/>
</dbReference>
<proteinExistence type="predicted"/>
<evidence type="ECO:0000256" key="2">
    <source>
        <dbReference type="ARBA" id="ARBA00022692"/>
    </source>
</evidence>
<protein>
    <recommendedName>
        <fullName evidence="6">Sodium/calcium exchanger membrane region domain-containing protein</fullName>
    </recommendedName>
</protein>